<dbReference type="GO" id="GO:0006631">
    <property type="term" value="P:fatty acid metabolic process"/>
    <property type="evidence" value="ECO:0007669"/>
    <property type="project" value="TreeGrafter"/>
</dbReference>
<dbReference type="InterPro" id="IPR045851">
    <property type="entry name" value="AMP-bd_C_sf"/>
</dbReference>
<dbReference type="InterPro" id="IPR000873">
    <property type="entry name" value="AMP-dep_synth/lig_dom"/>
</dbReference>
<comment type="similarity">
    <text evidence="1">Belongs to the ATP-dependent AMP-binding enzyme family.</text>
</comment>
<dbReference type="InterPro" id="IPR042099">
    <property type="entry name" value="ANL_N_sf"/>
</dbReference>
<proteinExistence type="inferred from homology"/>
<dbReference type="NCBIfam" id="NF004837">
    <property type="entry name" value="PRK06187.1"/>
    <property type="match status" value="1"/>
</dbReference>
<gene>
    <name evidence="6" type="ORF">HF838_08420</name>
</gene>
<dbReference type="Gene3D" id="3.30.300.30">
    <property type="match status" value="1"/>
</dbReference>
<dbReference type="EMBL" id="JABAGO010000012">
    <property type="protein sequence ID" value="NME98283.1"/>
    <property type="molecule type" value="Genomic_DNA"/>
</dbReference>
<dbReference type="PANTHER" id="PTHR43201:SF5">
    <property type="entry name" value="MEDIUM-CHAIN ACYL-COA LIGASE ACSF2, MITOCHONDRIAL"/>
    <property type="match status" value="1"/>
</dbReference>
<dbReference type="Proteomes" id="UP000561326">
    <property type="component" value="Unassembled WGS sequence"/>
</dbReference>
<name>A0A848CR30_ANEAE</name>
<feature type="compositionally biased region" description="Polar residues" evidence="3">
    <location>
        <begin position="307"/>
        <end position="317"/>
    </location>
</feature>
<dbReference type="InterPro" id="IPR025110">
    <property type="entry name" value="AMP-bd_C"/>
</dbReference>
<sequence length="506" mass="56435">MYMLLSDILQQYAVSQPDRTVTVFQECETSYQRMQENCQSLGGYFHRQGLVQGDVVALLLNNSDKFVTCYFACQLAGLVVLPINTRLAPPEIEYILNHSEARLLVYEQELSGMVEQLIPRVPNLQHFVHVGESGGGFELTEAIKLGGEIPKLQQQEDDTAVIFYTSGTTGKPKGVMLTHRNCVAIASIWHEALGMQQEDRVMIVTPLFHCAASHCFMLPTIYGGGTLVIEPGFHPQEAVESLQKNNVSIFFGVPAMYMILLNTTRIESMEAPHLRKFMYGAAPMPYELIRRIKQLFPQIEVQNLYGQTENSPGTSTLGDEHALSKAGSVGKPLPRTEVRIVDEEGNEVSPGQVGEISIKGNHVMKGYLKNPEATALAIRDGWLLSGDLGKFDEEGFLYIVDRKKDMIIRGGENIYPIEVEEVLYEMLEVLEAAVVGTPHEVYGEIPKACVVVKQGYSLTEEQVLEFCRERLAKYKMPALVEFVDVLPRNASGKVLKTVLRGEIKFS</sequence>
<feature type="region of interest" description="Disordered" evidence="3">
    <location>
        <begin position="307"/>
        <end position="330"/>
    </location>
</feature>
<dbReference type="PRINTS" id="PR00154">
    <property type="entry name" value="AMPBINDING"/>
</dbReference>
<reference evidence="6 7" key="1">
    <citation type="submission" date="2020-04" db="EMBL/GenBank/DDBJ databases">
        <authorList>
            <person name="Hitch T.C.A."/>
            <person name="Wylensek D."/>
            <person name="Clavel T."/>
        </authorList>
    </citation>
    <scope>NUCLEOTIDE SEQUENCE [LARGE SCALE GENOMIC DNA]</scope>
    <source>
        <strain evidence="6 7">WB01_D5_05</strain>
    </source>
</reference>
<dbReference type="CDD" id="cd17631">
    <property type="entry name" value="FACL_FadD13-like"/>
    <property type="match status" value="1"/>
</dbReference>
<evidence type="ECO:0000313" key="6">
    <source>
        <dbReference type="EMBL" id="NME98283.1"/>
    </source>
</evidence>
<dbReference type="SUPFAM" id="SSF56801">
    <property type="entry name" value="Acetyl-CoA synthetase-like"/>
    <property type="match status" value="1"/>
</dbReference>
<evidence type="ECO:0000313" key="7">
    <source>
        <dbReference type="Proteomes" id="UP000561326"/>
    </source>
</evidence>
<dbReference type="Pfam" id="PF00501">
    <property type="entry name" value="AMP-binding"/>
    <property type="match status" value="1"/>
</dbReference>
<dbReference type="Pfam" id="PF13193">
    <property type="entry name" value="AMP-binding_C"/>
    <property type="match status" value="1"/>
</dbReference>
<organism evidence="6 7">
    <name type="scientific">Aneurinibacillus aneurinilyticus</name>
    <name type="common">Bacillus aneurinolyticus</name>
    <dbReference type="NCBI Taxonomy" id="1391"/>
    <lineage>
        <taxon>Bacteria</taxon>
        <taxon>Bacillati</taxon>
        <taxon>Bacillota</taxon>
        <taxon>Bacilli</taxon>
        <taxon>Bacillales</taxon>
        <taxon>Paenibacillaceae</taxon>
        <taxon>Aneurinibacillus group</taxon>
        <taxon>Aneurinibacillus</taxon>
    </lineage>
</organism>
<dbReference type="GO" id="GO:0031956">
    <property type="term" value="F:medium-chain fatty acid-CoA ligase activity"/>
    <property type="evidence" value="ECO:0007669"/>
    <property type="project" value="TreeGrafter"/>
</dbReference>
<dbReference type="InterPro" id="IPR020459">
    <property type="entry name" value="AMP-binding"/>
</dbReference>
<keyword evidence="2 6" id="KW-0436">Ligase</keyword>
<evidence type="ECO:0000256" key="3">
    <source>
        <dbReference type="SAM" id="MobiDB-lite"/>
    </source>
</evidence>
<evidence type="ECO:0000259" key="4">
    <source>
        <dbReference type="Pfam" id="PF00501"/>
    </source>
</evidence>
<evidence type="ECO:0000256" key="1">
    <source>
        <dbReference type="ARBA" id="ARBA00006432"/>
    </source>
</evidence>
<dbReference type="Gene3D" id="3.40.50.12780">
    <property type="entry name" value="N-terminal domain of ligase-like"/>
    <property type="match status" value="1"/>
</dbReference>
<dbReference type="PROSITE" id="PS00455">
    <property type="entry name" value="AMP_BINDING"/>
    <property type="match status" value="1"/>
</dbReference>
<feature type="domain" description="AMP-binding enzyme C-terminal" evidence="5">
    <location>
        <begin position="418"/>
        <end position="493"/>
    </location>
</feature>
<evidence type="ECO:0000259" key="5">
    <source>
        <dbReference type="Pfam" id="PF13193"/>
    </source>
</evidence>
<dbReference type="AlphaFoldDB" id="A0A848CR30"/>
<accession>A0A848CR30</accession>
<feature type="domain" description="AMP-dependent synthetase/ligase" evidence="4">
    <location>
        <begin position="10"/>
        <end position="368"/>
    </location>
</feature>
<comment type="caution">
    <text evidence="6">The sequence shown here is derived from an EMBL/GenBank/DDBJ whole genome shotgun (WGS) entry which is preliminary data.</text>
</comment>
<evidence type="ECO:0000256" key="2">
    <source>
        <dbReference type="ARBA" id="ARBA00022598"/>
    </source>
</evidence>
<dbReference type="FunFam" id="3.30.300.30:FF:000008">
    <property type="entry name" value="2,3-dihydroxybenzoate-AMP ligase"/>
    <property type="match status" value="1"/>
</dbReference>
<protein>
    <submittedName>
        <fullName evidence="6">Long-chain-fatty-acid--CoA ligase</fullName>
    </submittedName>
</protein>
<dbReference type="PANTHER" id="PTHR43201">
    <property type="entry name" value="ACYL-COA SYNTHETASE"/>
    <property type="match status" value="1"/>
</dbReference>
<dbReference type="InterPro" id="IPR020845">
    <property type="entry name" value="AMP-binding_CS"/>
</dbReference>